<dbReference type="AlphaFoldDB" id="F0XGP7"/>
<accession>F0XGP7</accession>
<dbReference type="HOGENOM" id="CLU_029547_1_0_1"/>
<keyword evidence="5" id="KW-1185">Reference proteome</keyword>
<feature type="compositionally biased region" description="Polar residues" evidence="1">
    <location>
        <begin position="1"/>
        <end position="17"/>
    </location>
</feature>
<dbReference type="PANTHER" id="PTHR38046:SF1">
    <property type="entry name" value="CRYPTIC LOCI REGULATOR 2"/>
    <property type="match status" value="1"/>
</dbReference>
<dbReference type="STRING" id="655863.F0XGP7"/>
<dbReference type="RefSeq" id="XP_014172104.1">
    <property type="nucleotide sequence ID" value="XM_014316629.1"/>
</dbReference>
<dbReference type="GO" id="GO:0033553">
    <property type="term" value="C:rDNA heterochromatin"/>
    <property type="evidence" value="ECO:0007669"/>
    <property type="project" value="TreeGrafter"/>
</dbReference>
<feature type="domain" description="Cryptic loci regulator 2 C-terminal" evidence="2">
    <location>
        <begin position="403"/>
        <end position="547"/>
    </location>
</feature>
<name>F0XGP7_GROCL</name>
<dbReference type="PANTHER" id="PTHR38046">
    <property type="entry name" value="CRYPTIC LOCI REGULATOR 2"/>
    <property type="match status" value="1"/>
</dbReference>
<dbReference type="Pfam" id="PF16761">
    <property type="entry name" value="Clr2_transil"/>
    <property type="match status" value="1"/>
</dbReference>
<proteinExistence type="predicted"/>
<dbReference type="InterPro" id="IPR031915">
    <property type="entry name" value="Clr2_N"/>
</dbReference>
<dbReference type="GO" id="GO:0030466">
    <property type="term" value="P:silent mating-type cassette heterochromatin formation"/>
    <property type="evidence" value="ECO:0007669"/>
    <property type="project" value="TreeGrafter"/>
</dbReference>
<dbReference type="OrthoDB" id="2421327at2759"/>
<evidence type="ECO:0008006" key="6">
    <source>
        <dbReference type="Google" id="ProtNLM"/>
    </source>
</evidence>
<evidence type="ECO:0000259" key="3">
    <source>
        <dbReference type="Pfam" id="PF16761"/>
    </source>
</evidence>
<sequence length="617" mass="64926">MGYSTQQINSASRSTQPVGEPLADTHDYARSWAVKLGKAIKYNLGVGATTPATAGSNSNGASTVADTTSYLVRLPQGYSLHVRPHRGSRDGRKGKSTGKGGERDGPFVFGHPLGPIAAFRSPAELALHLLWLLSDSTSRADCSCRLCVRMVSDSLPPLTVLLPVATTRAPTPVPVPVPATAAAPTPVPVPVQASAPASAPPPTPKATLIAASFAMSTTSTSTTSTNPPPIGGSADLFRPWELVWYQPPQKNAWRLGIVLQLLQAPGESRSAATAAARIAPLGAPGLQTAELTLGADVLRPFLSFSVPDLRDGFQGQTFDALDWPRLVRENAQAAQAVQAYAQAQAQAQACGQVLPPGSVAPPLPRFDMATISLEASKAAANQINACFSVFGARPKVSPTQCIYGGVFLGAEQIVVGDAVRVDARRDGAADGNGNGNGSSNSNNGGDLPPGTTDIMRINLILTDHDHLRFIGDVYRLALTTAAAGSNSNASATAPPEGQLFAEELEDRNGIMLAANTQKNQQQQRWYWHLKERNGHRAENEVHGRFYVSMRLAANLRKADFLAQAAAGHVGDDMIKALNRRQQVAGFQYQGQRTSRTATIGGAIGVVLPAISGVIEDA</sequence>
<reference evidence="4 5" key="1">
    <citation type="journal article" date="2011" name="Proc. Natl. Acad. Sci. U.S.A.">
        <title>Genome and transcriptome analyses of the mountain pine beetle-fungal symbiont Grosmannia clavigera, a lodgepole pine pathogen.</title>
        <authorList>
            <person name="DiGuistini S."/>
            <person name="Wang Y."/>
            <person name="Liao N.Y."/>
            <person name="Taylor G."/>
            <person name="Tanguay P."/>
            <person name="Feau N."/>
            <person name="Henrissat B."/>
            <person name="Chan S.K."/>
            <person name="Hesse-Orce U."/>
            <person name="Alamouti S.M."/>
            <person name="Tsui C.K.M."/>
            <person name="Docking R.T."/>
            <person name="Levasseur A."/>
            <person name="Haridas S."/>
            <person name="Robertson G."/>
            <person name="Birol I."/>
            <person name="Holt R.A."/>
            <person name="Marra M.A."/>
            <person name="Hamelin R.C."/>
            <person name="Hirst M."/>
            <person name="Jones S.J.M."/>
            <person name="Bohlmann J."/>
            <person name="Breuil C."/>
        </authorList>
    </citation>
    <scope>NUCLEOTIDE SEQUENCE [LARGE SCALE GENOMIC DNA]</scope>
    <source>
        <strain evidence="5">kw1407 / UAMH 11150</strain>
    </source>
</reference>
<feature type="region of interest" description="Disordered" evidence="1">
    <location>
        <begin position="81"/>
        <end position="106"/>
    </location>
</feature>
<protein>
    <recommendedName>
        <fullName evidence="6">Cryptic loci regulator 2 N-terminal domain-containing protein</fullName>
    </recommendedName>
</protein>
<dbReference type="InParanoid" id="F0XGP7"/>
<dbReference type="InterPro" id="IPR018839">
    <property type="entry name" value="Tscrpt-silencing_Clr2_C"/>
</dbReference>
<feature type="region of interest" description="Disordered" evidence="1">
    <location>
        <begin position="1"/>
        <end position="23"/>
    </location>
</feature>
<organism evidence="5">
    <name type="scientific">Grosmannia clavigera (strain kw1407 / UAMH 11150)</name>
    <name type="common">Blue stain fungus</name>
    <name type="synonym">Graphiocladiella clavigera</name>
    <dbReference type="NCBI Taxonomy" id="655863"/>
    <lineage>
        <taxon>Eukaryota</taxon>
        <taxon>Fungi</taxon>
        <taxon>Dikarya</taxon>
        <taxon>Ascomycota</taxon>
        <taxon>Pezizomycotina</taxon>
        <taxon>Sordariomycetes</taxon>
        <taxon>Sordariomycetidae</taxon>
        <taxon>Ophiostomatales</taxon>
        <taxon>Ophiostomataceae</taxon>
        <taxon>Leptographium</taxon>
    </lineage>
</organism>
<evidence type="ECO:0000313" key="5">
    <source>
        <dbReference type="Proteomes" id="UP000007796"/>
    </source>
</evidence>
<dbReference type="eggNOG" id="ENOG502S16G">
    <property type="taxonomic scope" value="Eukaryota"/>
</dbReference>
<dbReference type="Proteomes" id="UP000007796">
    <property type="component" value="Unassembled WGS sequence"/>
</dbReference>
<gene>
    <name evidence="4" type="ORF">CMQ_2551</name>
</gene>
<evidence type="ECO:0000313" key="4">
    <source>
        <dbReference type="EMBL" id="EFX02622.1"/>
    </source>
</evidence>
<feature type="compositionally biased region" description="Low complexity" evidence="1">
    <location>
        <begin position="437"/>
        <end position="446"/>
    </location>
</feature>
<dbReference type="GO" id="GO:0031934">
    <property type="term" value="C:mating-type region heterochromatin"/>
    <property type="evidence" value="ECO:0007669"/>
    <property type="project" value="TreeGrafter"/>
</dbReference>
<evidence type="ECO:0000256" key="1">
    <source>
        <dbReference type="SAM" id="MobiDB-lite"/>
    </source>
</evidence>
<feature type="region of interest" description="Disordered" evidence="1">
    <location>
        <begin position="425"/>
        <end position="449"/>
    </location>
</feature>
<dbReference type="EMBL" id="GL629769">
    <property type="protein sequence ID" value="EFX02622.1"/>
    <property type="molecule type" value="Genomic_DNA"/>
</dbReference>
<dbReference type="Pfam" id="PF10383">
    <property type="entry name" value="Clr2"/>
    <property type="match status" value="1"/>
</dbReference>
<dbReference type="GO" id="GO:0070824">
    <property type="term" value="C:SHREC complex"/>
    <property type="evidence" value="ECO:0007669"/>
    <property type="project" value="InterPro"/>
</dbReference>
<dbReference type="GeneID" id="25975553"/>
<dbReference type="InterPro" id="IPR038986">
    <property type="entry name" value="Clr2"/>
</dbReference>
<evidence type="ECO:0000259" key="2">
    <source>
        <dbReference type="Pfam" id="PF10383"/>
    </source>
</evidence>
<feature type="domain" description="Cryptic loci regulator 2 N-terminal" evidence="3">
    <location>
        <begin position="71"/>
        <end position="147"/>
    </location>
</feature>